<protein>
    <submittedName>
        <fullName evidence="2">Uncharacterized protein</fullName>
    </submittedName>
</protein>
<dbReference type="KEGG" id="vbh:CMV30_10865"/>
<dbReference type="Proteomes" id="UP000217265">
    <property type="component" value="Chromosome"/>
</dbReference>
<reference evidence="2 3" key="1">
    <citation type="submission" date="2017-09" db="EMBL/GenBank/DDBJ databases">
        <title>Complete genome sequence of Verrucomicrobial strain HZ-65, isolated from freshwater.</title>
        <authorList>
            <person name="Choi A."/>
        </authorList>
    </citation>
    <scope>NUCLEOTIDE SEQUENCE [LARGE SCALE GENOMIC DNA]</scope>
    <source>
        <strain evidence="2 3">HZ-65</strain>
    </source>
</reference>
<gene>
    <name evidence="2" type="ORF">CMV30_10865</name>
</gene>
<proteinExistence type="predicted"/>
<feature type="region of interest" description="Disordered" evidence="1">
    <location>
        <begin position="1"/>
        <end position="39"/>
    </location>
</feature>
<sequence length="86" mass="9140">MPVSPSFKSCRPSVTVNTSPPTPTFPAHSTTTSSSSAYFSSNPVRPENVFAADVCVQYRGSATALTRIVTPSTGFHAAHARVLSRR</sequence>
<name>A0A290QDU1_9BACT</name>
<evidence type="ECO:0000313" key="2">
    <source>
        <dbReference type="EMBL" id="ATC64416.1"/>
    </source>
</evidence>
<evidence type="ECO:0000256" key="1">
    <source>
        <dbReference type="SAM" id="MobiDB-lite"/>
    </source>
</evidence>
<evidence type="ECO:0000313" key="3">
    <source>
        <dbReference type="Proteomes" id="UP000217265"/>
    </source>
</evidence>
<keyword evidence="3" id="KW-1185">Reference proteome</keyword>
<organism evidence="2 3">
    <name type="scientific">Nibricoccus aquaticus</name>
    <dbReference type="NCBI Taxonomy" id="2576891"/>
    <lineage>
        <taxon>Bacteria</taxon>
        <taxon>Pseudomonadati</taxon>
        <taxon>Verrucomicrobiota</taxon>
        <taxon>Opitutia</taxon>
        <taxon>Opitutales</taxon>
        <taxon>Opitutaceae</taxon>
        <taxon>Nibricoccus</taxon>
    </lineage>
</organism>
<dbReference type="AlphaFoldDB" id="A0A290QDU1"/>
<dbReference type="EMBL" id="CP023344">
    <property type="protein sequence ID" value="ATC64416.1"/>
    <property type="molecule type" value="Genomic_DNA"/>
</dbReference>
<feature type="compositionally biased region" description="Low complexity" evidence="1">
    <location>
        <begin position="12"/>
        <end position="39"/>
    </location>
</feature>
<accession>A0A290QDU1</accession>